<comment type="caution">
    <text evidence="1">The sequence shown here is derived from an EMBL/GenBank/DDBJ whole genome shotgun (WGS) entry which is preliminary data.</text>
</comment>
<evidence type="ECO:0000313" key="1">
    <source>
        <dbReference type="EMBL" id="GAA5118962.1"/>
    </source>
</evidence>
<reference evidence="2" key="1">
    <citation type="journal article" date="2019" name="Int. J. Syst. Evol. Microbiol.">
        <title>The Global Catalogue of Microorganisms (GCM) 10K type strain sequencing project: providing services to taxonomists for standard genome sequencing and annotation.</title>
        <authorList>
            <consortium name="The Broad Institute Genomics Platform"/>
            <consortium name="The Broad Institute Genome Sequencing Center for Infectious Disease"/>
            <person name="Wu L."/>
            <person name="Ma J."/>
        </authorList>
    </citation>
    <scope>NUCLEOTIDE SEQUENCE [LARGE SCALE GENOMIC DNA]</scope>
    <source>
        <strain evidence="2">JCM 18302</strain>
    </source>
</reference>
<gene>
    <name evidence="1" type="ORF">GCM10023320_23910</name>
</gene>
<dbReference type="Proteomes" id="UP001500804">
    <property type="component" value="Unassembled WGS sequence"/>
</dbReference>
<accession>A0ABP9NI61</accession>
<sequence>MVRDFWWGFHVEFGHDDLDTILTAADAVNTVVSLIGGNIPSPAQPWIRLLAPFVASVHQGLRDLDQGCGIYVSMSWFAPGVFIPTTVPC</sequence>
<organism evidence="1 2">
    <name type="scientific">Pseudonocardia adelaidensis</name>
    <dbReference type="NCBI Taxonomy" id="648754"/>
    <lineage>
        <taxon>Bacteria</taxon>
        <taxon>Bacillati</taxon>
        <taxon>Actinomycetota</taxon>
        <taxon>Actinomycetes</taxon>
        <taxon>Pseudonocardiales</taxon>
        <taxon>Pseudonocardiaceae</taxon>
        <taxon>Pseudonocardia</taxon>
    </lineage>
</organism>
<dbReference type="RefSeq" id="WP_345605016.1">
    <property type="nucleotide sequence ID" value="NZ_BAABJO010000007.1"/>
</dbReference>
<dbReference type="EMBL" id="BAABJO010000007">
    <property type="protein sequence ID" value="GAA5118962.1"/>
    <property type="molecule type" value="Genomic_DNA"/>
</dbReference>
<proteinExistence type="predicted"/>
<keyword evidence="2" id="KW-1185">Reference proteome</keyword>
<name>A0ABP9NI61_9PSEU</name>
<protein>
    <submittedName>
        <fullName evidence="1">Uncharacterized protein</fullName>
    </submittedName>
</protein>
<evidence type="ECO:0000313" key="2">
    <source>
        <dbReference type="Proteomes" id="UP001500804"/>
    </source>
</evidence>